<dbReference type="InterPro" id="IPR036397">
    <property type="entry name" value="RNaseH_sf"/>
</dbReference>
<dbReference type="PANTHER" id="PTHR30231:SF4">
    <property type="entry name" value="PROTEIN NEN2"/>
    <property type="match status" value="1"/>
</dbReference>
<name>A0A1M5B518_9BURK</name>
<sequence>MPPDSSHSPPLRQWLHQQWQRWRGQSPGSAPAAALDDATRQRLAALPLPATAATAHSLLEQPLVVFDLETSGLNIHKDVVLAAGAVRIEQQSIVMGKPLECILRVEVPLHAESQLIHGLTQADLARGQEPHLALLELLEFGPDAIWLAYHAAFDHAMLQRAAAHWLGLDGARIPRPLDLAYLAPMLFPQHAKPQAGLDHWLQCFALDMPARHHAAADAFATAQIALIVLAQARQQGLHTWAQLADALAAWQRERAQKEQRDQQQVF</sequence>
<dbReference type="Gene3D" id="3.30.420.10">
    <property type="entry name" value="Ribonuclease H-like superfamily/Ribonuclease H"/>
    <property type="match status" value="1"/>
</dbReference>
<evidence type="ECO:0000256" key="3">
    <source>
        <dbReference type="ARBA" id="ARBA00022839"/>
    </source>
</evidence>
<keyword evidence="3" id="KW-0269">Exonuclease</keyword>
<dbReference type="InterPro" id="IPR012337">
    <property type="entry name" value="RNaseH-like_sf"/>
</dbReference>
<evidence type="ECO:0000256" key="2">
    <source>
        <dbReference type="ARBA" id="ARBA00022801"/>
    </source>
</evidence>
<protein>
    <submittedName>
        <fullName evidence="5">DNA polymerase-3 subunit epsilon</fullName>
    </submittedName>
</protein>
<evidence type="ECO:0000259" key="4">
    <source>
        <dbReference type="SMART" id="SM00479"/>
    </source>
</evidence>
<dbReference type="GO" id="GO:0008408">
    <property type="term" value="F:3'-5' exonuclease activity"/>
    <property type="evidence" value="ECO:0007669"/>
    <property type="project" value="TreeGrafter"/>
</dbReference>
<keyword evidence="2" id="KW-0378">Hydrolase</keyword>
<dbReference type="RefSeq" id="WP_084523114.1">
    <property type="nucleotide sequence ID" value="NZ_FQUZ01000020.1"/>
</dbReference>
<dbReference type="GO" id="GO:0006259">
    <property type="term" value="P:DNA metabolic process"/>
    <property type="evidence" value="ECO:0007669"/>
    <property type="project" value="UniProtKB-ARBA"/>
</dbReference>
<dbReference type="SMART" id="SM00479">
    <property type="entry name" value="EXOIII"/>
    <property type="match status" value="1"/>
</dbReference>
<dbReference type="STRING" id="1122156.SAMN02745117_01817"/>
<dbReference type="OrthoDB" id="5497329at2"/>
<proteinExistence type="predicted"/>
<dbReference type="AlphaFoldDB" id="A0A1M5B518"/>
<reference evidence="5 6" key="1">
    <citation type="submission" date="2016-11" db="EMBL/GenBank/DDBJ databases">
        <authorList>
            <person name="Jaros S."/>
            <person name="Januszkiewicz K."/>
            <person name="Wedrychowicz H."/>
        </authorList>
    </citation>
    <scope>NUCLEOTIDE SEQUENCE [LARGE SCALE GENOMIC DNA]</scope>
    <source>
        <strain evidence="5 6">DSM 16112</strain>
    </source>
</reference>
<keyword evidence="1" id="KW-0540">Nuclease</keyword>
<evidence type="ECO:0000313" key="6">
    <source>
        <dbReference type="Proteomes" id="UP000184327"/>
    </source>
</evidence>
<feature type="domain" description="Exonuclease" evidence="4">
    <location>
        <begin position="62"/>
        <end position="234"/>
    </location>
</feature>
<dbReference type="CDD" id="cd06127">
    <property type="entry name" value="DEDDh"/>
    <property type="match status" value="1"/>
</dbReference>
<accession>A0A1M5B518</accession>
<keyword evidence="6" id="KW-1185">Reference proteome</keyword>
<dbReference type="PANTHER" id="PTHR30231">
    <property type="entry name" value="DNA POLYMERASE III SUBUNIT EPSILON"/>
    <property type="match status" value="1"/>
</dbReference>
<organism evidence="5 6">
    <name type="scientific">Lampropedia hyalina DSM 16112</name>
    <dbReference type="NCBI Taxonomy" id="1122156"/>
    <lineage>
        <taxon>Bacteria</taxon>
        <taxon>Pseudomonadati</taxon>
        <taxon>Pseudomonadota</taxon>
        <taxon>Betaproteobacteria</taxon>
        <taxon>Burkholderiales</taxon>
        <taxon>Comamonadaceae</taxon>
        <taxon>Lampropedia</taxon>
    </lineage>
</organism>
<dbReference type="Pfam" id="PF00929">
    <property type="entry name" value="RNase_T"/>
    <property type="match status" value="1"/>
</dbReference>
<dbReference type="GO" id="GO:0005829">
    <property type="term" value="C:cytosol"/>
    <property type="evidence" value="ECO:0007669"/>
    <property type="project" value="TreeGrafter"/>
</dbReference>
<dbReference type="SUPFAM" id="SSF53098">
    <property type="entry name" value="Ribonuclease H-like"/>
    <property type="match status" value="1"/>
</dbReference>
<evidence type="ECO:0000313" key="5">
    <source>
        <dbReference type="EMBL" id="SHF37506.1"/>
    </source>
</evidence>
<dbReference type="EMBL" id="FQUZ01000020">
    <property type="protein sequence ID" value="SHF37506.1"/>
    <property type="molecule type" value="Genomic_DNA"/>
</dbReference>
<dbReference type="Proteomes" id="UP000184327">
    <property type="component" value="Unassembled WGS sequence"/>
</dbReference>
<dbReference type="GO" id="GO:0003676">
    <property type="term" value="F:nucleic acid binding"/>
    <property type="evidence" value="ECO:0007669"/>
    <property type="project" value="InterPro"/>
</dbReference>
<gene>
    <name evidence="5" type="ORF">SAMN02745117_01817</name>
</gene>
<evidence type="ECO:0000256" key="1">
    <source>
        <dbReference type="ARBA" id="ARBA00022722"/>
    </source>
</evidence>
<dbReference type="InterPro" id="IPR013520">
    <property type="entry name" value="Ribonucl_H"/>
</dbReference>